<accession>A0A6C0CDJ0</accession>
<protein>
    <submittedName>
        <fullName evidence="1">Uncharacterized protein</fullName>
    </submittedName>
</protein>
<organism evidence="1">
    <name type="scientific">viral metagenome</name>
    <dbReference type="NCBI Taxonomy" id="1070528"/>
    <lineage>
        <taxon>unclassified sequences</taxon>
        <taxon>metagenomes</taxon>
        <taxon>organismal metagenomes</taxon>
    </lineage>
</organism>
<dbReference type="EMBL" id="MN739391">
    <property type="protein sequence ID" value="QHT02212.1"/>
    <property type="molecule type" value="Genomic_DNA"/>
</dbReference>
<reference evidence="1" key="1">
    <citation type="journal article" date="2020" name="Nature">
        <title>Giant virus diversity and host interactions through global metagenomics.</title>
        <authorList>
            <person name="Schulz F."/>
            <person name="Roux S."/>
            <person name="Paez-Espino D."/>
            <person name="Jungbluth S."/>
            <person name="Walsh D.A."/>
            <person name="Denef V.J."/>
            <person name="McMahon K.D."/>
            <person name="Konstantinidis K.T."/>
            <person name="Eloe-Fadrosh E.A."/>
            <person name="Kyrpides N.C."/>
            <person name="Woyke T."/>
        </authorList>
    </citation>
    <scope>NUCLEOTIDE SEQUENCE</scope>
    <source>
        <strain evidence="1">GVMAG-M-3300020565-3</strain>
    </source>
</reference>
<sequence>MCNTHIYNFVASFFSFCLSRIEKYNKECEEKEMTEKLLNENPYYLLD</sequence>
<proteinExistence type="predicted"/>
<name>A0A6C0CDJ0_9ZZZZ</name>
<evidence type="ECO:0000313" key="1">
    <source>
        <dbReference type="EMBL" id="QHT02212.1"/>
    </source>
</evidence>
<dbReference type="AlphaFoldDB" id="A0A6C0CDJ0"/>